<sequence length="86" mass="9245">MPKLIATHDVDDIDHWLASPKRAEVFAGIATDLQTYVLPGDGKKVALSMEVADMNALEAMLKSEAGAAAMKYDGVHPDTVVIYVES</sequence>
<evidence type="ECO:0000313" key="2">
    <source>
        <dbReference type="Proteomes" id="UP000198426"/>
    </source>
</evidence>
<keyword evidence="2" id="KW-1185">Reference proteome</keyword>
<evidence type="ECO:0000313" key="1">
    <source>
        <dbReference type="EMBL" id="SNT42714.1"/>
    </source>
</evidence>
<dbReference type="EMBL" id="FZOY01000025">
    <property type="protein sequence ID" value="SNT42714.1"/>
    <property type="molecule type" value="Genomic_DNA"/>
</dbReference>
<dbReference type="RefSeq" id="WP_089235649.1">
    <property type="nucleotide sequence ID" value="NZ_FZOY01000025.1"/>
</dbReference>
<dbReference type="Proteomes" id="UP000198426">
    <property type="component" value="Unassembled WGS sequence"/>
</dbReference>
<name>A0A239MKP1_9RHOB</name>
<gene>
    <name evidence="1" type="ORF">SAMN05421757_1257</name>
</gene>
<accession>A0A239MKP1</accession>
<organism evidence="1 2">
    <name type="scientific">Tropicimonas sediminicola</name>
    <dbReference type="NCBI Taxonomy" id="1031541"/>
    <lineage>
        <taxon>Bacteria</taxon>
        <taxon>Pseudomonadati</taxon>
        <taxon>Pseudomonadota</taxon>
        <taxon>Alphaproteobacteria</taxon>
        <taxon>Rhodobacterales</taxon>
        <taxon>Roseobacteraceae</taxon>
        <taxon>Tropicimonas</taxon>
    </lineage>
</organism>
<proteinExistence type="predicted"/>
<dbReference type="AlphaFoldDB" id="A0A239MKP1"/>
<reference evidence="1 2" key="1">
    <citation type="submission" date="2017-06" db="EMBL/GenBank/DDBJ databases">
        <authorList>
            <person name="Kim H.J."/>
            <person name="Triplett B.A."/>
        </authorList>
    </citation>
    <scope>NUCLEOTIDE SEQUENCE [LARGE SCALE GENOMIC DNA]</scope>
    <source>
        <strain evidence="1 2">DSM 29339</strain>
    </source>
</reference>
<protein>
    <submittedName>
        <fullName evidence="1">Uncharacterized protein</fullName>
    </submittedName>
</protein>
<dbReference type="OrthoDB" id="129521at2"/>